<evidence type="ECO:0000313" key="3">
    <source>
        <dbReference type="Proteomes" id="UP000030108"/>
    </source>
</evidence>
<feature type="non-terminal residue" evidence="2">
    <location>
        <position position="292"/>
    </location>
</feature>
<sequence length="292" mass="31298">MSAVAIQTPPTGFHPTFRQNRHSAAPPAALLSRQPGIITLSKPLNPRQSPRQRKAVPSAPTTPKSEKSRKPRSRSGSDEEESPSKPHGKREKTVSPGAVSPAGPKRRNPSPRQTPTPESETPQLDKPSGRLARQRKGTKSTPALCAALNTPRSAPVPVPQLSSSASHASGLSRSAPMPTCMPQSMPARMRRTLTGNGRDEKDVPPSPSPRRVRESKAPLTAPLHSAFPTRPSHARSPSEALFNLSLDDLDDESQDMPALFRNRAGDKVYAGGRFQNGPDTTTLPVPSFLSGL</sequence>
<proteinExistence type="predicted"/>
<evidence type="ECO:0000256" key="1">
    <source>
        <dbReference type="SAM" id="MobiDB-lite"/>
    </source>
</evidence>
<accession>X8JS27</accession>
<feature type="region of interest" description="Disordered" evidence="1">
    <location>
        <begin position="269"/>
        <end position="292"/>
    </location>
</feature>
<dbReference type="OrthoDB" id="3226344at2759"/>
<dbReference type="AlphaFoldDB" id="X8JS27"/>
<feature type="compositionally biased region" description="Low complexity" evidence="1">
    <location>
        <begin position="162"/>
        <end position="175"/>
    </location>
</feature>
<comment type="caution">
    <text evidence="2">The sequence shown here is derived from an EMBL/GenBank/DDBJ whole genome shotgun (WGS) entry which is preliminary data.</text>
</comment>
<dbReference type="EMBL" id="JATN01000308">
    <property type="protein sequence ID" value="EUC66730.1"/>
    <property type="molecule type" value="Genomic_DNA"/>
</dbReference>
<reference evidence="3" key="1">
    <citation type="journal article" date="2014" name="Genome Announc.">
        <title>Draft genome sequence of the plant-pathogenic soil fungus Rhizoctonia solani anastomosis group 3 strain Rhs1AP.</title>
        <authorList>
            <person name="Cubeta M.A."/>
            <person name="Thomas E."/>
            <person name="Dean R.A."/>
            <person name="Jabaji S."/>
            <person name="Neate S.M."/>
            <person name="Tavantzis S."/>
            <person name="Toda T."/>
            <person name="Vilgalys R."/>
            <person name="Bharathan N."/>
            <person name="Fedorova-Abrams N."/>
            <person name="Pakala S.B."/>
            <person name="Pakala S.M."/>
            <person name="Zafar N."/>
            <person name="Joardar V."/>
            <person name="Losada L."/>
            <person name="Nierman W.C."/>
        </authorList>
    </citation>
    <scope>NUCLEOTIDE SEQUENCE [LARGE SCALE GENOMIC DNA]</scope>
    <source>
        <strain evidence="3">AG-3</strain>
    </source>
</reference>
<organism evidence="2 3">
    <name type="scientific">Rhizoctonia solani AG-3 Rhs1AP</name>
    <dbReference type="NCBI Taxonomy" id="1086054"/>
    <lineage>
        <taxon>Eukaryota</taxon>
        <taxon>Fungi</taxon>
        <taxon>Dikarya</taxon>
        <taxon>Basidiomycota</taxon>
        <taxon>Agaricomycotina</taxon>
        <taxon>Agaricomycetes</taxon>
        <taxon>Cantharellales</taxon>
        <taxon>Ceratobasidiaceae</taxon>
        <taxon>Rhizoctonia</taxon>
    </lineage>
</organism>
<feature type="region of interest" description="Disordered" evidence="1">
    <location>
        <begin position="1"/>
        <end position="236"/>
    </location>
</feature>
<evidence type="ECO:0000313" key="2">
    <source>
        <dbReference type="EMBL" id="EUC66730.1"/>
    </source>
</evidence>
<feature type="compositionally biased region" description="Polar residues" evidence="1">
    <location>
        <begin position="110"/>
        <end position="122"/>
    </location>
</feature>
<dbReference type="Proteomes" id="UP000030108">
    <property type="component" value="Unassembled WGS sequence"/>
</dbReference>
<gene>
    <name evidence="2" type="ORF">RSOL_508420</name>
</gene>
<name>X8JS27_9AGAM</name>
<protein>
    <submittedName>
        <fullName evidence="2">Uncharacterized protein</fullName>
    </submittedName>
</protein>